<reference evidence="3 4" key="1">
    <citation type="submission" date="2020-06" db="EMBL/GenBank/DDBJ databases">
        <title>Methanolobus halotolerans sp. nov., isolated from a saline lake Tus in Siberia.</title>
        <authorList>
            <person name="Shen Y."/>
            <person name="Chen S.-C."/>
            <person name="Lai M.-C."/>
            <person name="Huang H.-H."/>
            <person name="Chiu H.-H."/>
            <person name="Tang S.-L."/>
            <person name="Rogozin D.Y."/>
            <person name="Degermendzhy A.G."/>
        </authorList>
    </citation>
    <scope>NUCLEOTIDE SEQUENCE [LARGE SCALE GENOMIC DNA]</scope>
    <source>
        <strain evidence="3 4">DSM 21339</strain>
    </source>
</reference>
<keyword evidence="4" id="KW-1185">Reference proteome</keyword>
<dbReference type="InterPro" id="IPR013561">
    <property type="entry name" value="FilR1_middle_dom"/>
</dbReference>
<name>A0A7D5E6S9_9EURY</name>
<dbReference type="GeneID" id="55821639"/>
<protein>
    <submittedName>
        <fullName evidence="3">Winged helix-turn-helix domain-containing protein</fullName>
    </submittedName>
</protein>
<evidence type="ECO:0000313" key="3">
    <source>
        <dbReference type="EMBL" id="QLC50212.1"/>
    </source>
</evidence>
<dbReference type="InterPro" id="IPR036390">
    <property type="entry name" value="WH_DNA-bd_sf"/>
</dbReference>
<dbReference type="RefSeq" id="WP_176965268.1">
    <property type="nucleotide sequence ID" value="NZ_CP058215.1"/>
</dbReference>
<feature type="domain" description="Methanogenesis regulatory protein FilR1 middle" evidence="1">
    <location>
        <begin position="127"/>
        <end position="256"/>
    </location>
</feature>
<dbReference type="InterPro" id="IPR016490">
    <property type="entry name" value="Tscrpt_reg_HTH_AF0396-typ3"/>
</dbReference>
<sequence length="263" mass="30939">MAAKKTLLDVIFASDKRKNVLLMLQNGPQEMQKILKSLNTTRQALLPQIRILEDHHLVSHIDDSYQLTTIGERVVDEMVPLLDTVNVLDTNSDFWGERDLDFIPPELLSRIRELGDYQINEPPISNIHELNRDFTEESARSSRMCAVTTIFHPNFVDLFALWTENKTEITMVISRELYEKLRTHDQDDFQNLLDNEYIKFYLYDRPFNFVYFALNDYCILMTMLTKEGWYDNKELISFSDSAIEWGKDLFAYYLENSTPITKI</sequence>
<dbReference type="Pfam" id="PF25213">
    <property type="entry name" value="HVO_A0261_N"/>
    <property type="match status" value="1"/>
</dbReference>
<feature type="domain" description="HVO-A0261-like N-terminal" evidence="2">
    <location>
        <begin position="11"/>
        <end position="87"/>
    </location>
</feature>
<dbReference type="PIRSF" id="PIRSF006692">
    <property type="entry name" value="TF_HTH_AF0396_prd"/>
    <property type="match status" value="1"/>
</dbReference>
<dbReference type="InterPro" id="IPR057527">
    <property type="entry name" value="HVO_A0261-like_N"/>
</dbReference>
<dbReference type="Proteomes" id="UP000509594">
    <property type="component" value="Chromosome"/>
</dbReference>
<dbReference type="AlphaFoldDB" id="A0A7D5E6S9"/>
<accession>A0A7D5E6S9</accession>
<dbReference type="Pfam" id="PF08350">
    <property type="entry name" value="FilR1_middle"/>
    <property type="match status" value="1"/>
</dbReference>
<dbReference type="SUPFAM" id="SSF46785">
    <property type="entry name" value="Winged helix' DNA-binding domain"/>
    <property type="match status" value="1"/>
</dbReference>
<dbReference type="KEGG" id="mzi:HWN40_08150"/>
<dbReference type="InterPro" id="IPR036388">
    <property type="entry name" value="WH-like_DNA-bd_sf"/>
</dbReference>
<gene>
    <name evidence="3" type="ORF">HWN40_08150</name>
</gene>
<evidence type="ECO:0000259" key="1">
    <source>
        <dbReference type="Pfam" id="PF08350"/>
    </source>
</evidence>
<evidence type="ECO:0000313" key="4">
    <source>
        <dbReference type="Proteomes" id="UP000509594"/>
    </source>
</evidence>
<organism evidence="3 4">
    <name type="scientific">Methanolobus zinderi</name>
    <dbReference type="NCBI Taxonomy" id="536044"/>
    <lineage>
        <taxon>Archaea</taxon>
        <taxon>Methanobacteriati</taxon>
        <taxon>Methanobacteriota</taxon>
        <taxon>Stenosarchaea group</taxon>
        <taxon>Methanomicrobia</taxon>
        <taxon>Methanosarcinales</taxon>
        <taxon>Methanosarcinaceae</taxon>
        <taxon>Methanolobus</taxon>
    </lineage>
</organism>
<dbReference type="Gene3D" id="1.10.10.10">
    <property type="entry name" value="Winged helix-like DNA-binding domain superfamily/Winged helix DNA-binding domain"/>
    <property type="match status" value="1"/>
</dbReference>
<evidence type="ECO:0000259" key="2">
    <source>
        <dbReference type="Pfam" id="PF25213"/>
    </source>
</evidence>
<proteinExistence type="predicted"/>
<dbReference type="OrthoDB" id="11410at2157"/>
<dbReference type="EMBL" id="CP058215">
    <property type="protein sequence ID" value="QLC50212.1"/>
    <property type="molecule type" value="Genomic_DNA"/>
</dbReference>